<protein>
    <submittedName>
        <fullName evidence="1">Uncharacterized protein</fullName>
    </submittedName>
</protein>
<organism evidence="1">
    <name type="scientific">Xanthomonas sp. 10-10</name>
    <dbReference type="NCBI Taxonomy" id="3115848"/>
    <lineage>
        <taxon>Bacteria</taxon>
        <taxon>Pseudomonadati</taxon>
        <taxon>Pseudomonadota</taxon>
        <taxon>Gammaproteobacteria</taxon>
        <taxon>Lysobacterales</taxon>
        <taxon>Lysobacteraceae</taxon>
        <taxon>Xanthomonas</taxon>
    </lineage>
</organism>
<proteinExistence type="predicted"/>
<dbReference type="RefSeq" id="WP_349657206.1">
    <property type="nucleotide sequence ID" value="NZ_CP144460.1"/>
</dbReference>
<gene>
    <name evidence="1" type="ORF">VZ068_06550</name>
</gene>
<name>A0AAU7PC27_9XANT</name>
<reference evidence="1" key="1">
    <citation type="submission" date="2024-02" db="EMBL/GenBank/DDBJ databases">
        <title>Complete genome sequence of Xanthomonas sp. 10-10.</title>
        <authorList>
            <person name="Biessy A."/>
            <person name="Ciotola M."/>
            <person name="Cadieux M."/>
            <person name="Soufiane B."/>
            <person name="Laforest M."/>
            <person name="Filion M."/>
        </authorList>
    </citation>
    <scope>NUCLEOTIDE SEQUENCE</scope>
    <source>
        <strain evidence="1">10-10</strain>
    </source>
</reference>
<accession>A0AAU7PC27</accession>
<dbReference type="EMBL" id="CP144460">
    <property type="protein sequence ID" value="XBS39166.1"/>
    <property type="molecule type" value="Genomic_DNA"/>
</dbReference>
<dbReference type="AlphaFoldDB" id="A0AAU7PC27"/>
<sequence length="206" mass="23279">MGIRQLQPRSQNNSARLGLFIRLWDLPLDEMQMVRIAEEAPMSQRRSEFGNLNNDGNPFPSQSCLASRFHPNFLDVVEPGVKDLLVAIAFEHNLVTYTSCEGHDYRPVGHMPDERHVGIVPRSSQEMDLVVNLFNSLGCMLNAQLSCEPVEIAMMVHSVREDHVVYPAVDLYLSKRSSADWDDYFYRVDAATECLIKALKEAPSIG</sequence>
<evidence type="ECO:0000313" key="1">
    <source>
        <dbReference type="EMBL" id="XBS39166.1"/>
    </source>
</evidence>